<keyword evidence="1" id="KW-1133">Transmembrane helix</keyword>
<accession>A0ABV6NB02</accession>
<keyword evidence="1" id="KW-0812">Transmembrane</keyword>
<gene>
    <name evidence="2" type="ORF">ACFFH4_02665</name>
</gene>
<dbReference type="InterPro" id="IPR036259">
    <property type="entry name" value="MFS_trans_sf"/>
</dbReference>
<evidence type="ECO:0000256" key="1">
    <source>
        <dbReference type="SAM" id="Phobius"/>
    </source>
</evidence>
<sequence>MVSSNEHQLRCIERITLNIIWPNFFGRKYLGSIKGVAVTVTVIASSFGPLPLGIGFDVFQSYTQVLMLFLLFPIIGLLCAVLTKKPEKANYKELAS</sequence>
<name>A0ABV6NB02_9BACI</name>
<reference evidence="2 3" key="1">
    <citation type="submission" date="2024-09" db="EMBL/GenBank/DDBJ databases">
        <authorList>
            <person name="Sun Q."/>
            <person name="Mori K."/>
        </authorList>
    </citation>
    <scope>NUCLEOTIDE SEQUENCE [LARGE SCALE GENOMIC DNA]</scope>
    <source>
        <strain evidence="2 3">NCAIM B.02301</strain>
    </source>
</reference>
<organism evidence="2 3">
    <name type="scientific">Halalkalibacter alkalisediminis</name>
    <dbReference type="NCBI Taxonomy" id="935616"/>
    <lineage>
        <taxon>Bacteria</taxon>
        <taxon>Bacillati</taxon>
        <taxon>Bacillota</taxon>
        <taxon>Bacilli</taxon>
        <taxon>Bacillales</taxon>
        <taxon>Bacillaceae</taxon>
        <taxon>Halalkalibacter</taxon>
    </lineage>
</organism>
<feature type="transmembrane region" description="Helical" evidence="1">
    <location>
        <begin position="36"/>
        <end position="56"/>
    </location>
</feature>
<proteinExistence type="predicted"/>
<dbReference type="EMBL" id="JBHLTR010000004">
    <property type="protein sequence ID" value="MFC0557956.1"/>
    <property type="molecule type" value="Genomic_DNA"/>
</dbReference>
<evidence type="ECO:0000313" key="3">
    <source>
        <dbReference type="Proteomes" id="UP001589833"/>
    </source>
</evidence>
<keyword evidence="3" id="KW-1185">Reference proteome</keyword>
<dbReference type="Proteomes" id="UP001589833">
    <property type="component" value="Unassembled WGS sequence"/>
</dbReference>
<keyword evidence="1" id="KW-0472">Membrane</keyword>
<dbReference type="SUPFAM" id="SSF103473">
    <property type="entry name" value="MFS general substrate transporter"/>
    <property type="match status" value="1"/>
</dbReference>
<feature type="transmembrane region" description="Helical" evidence="1">
    <location>
        <begin position="62"/>
        <end position="82"/>
    </location>
</feature>
<evidence type="ECO:0000313" key="2">
    <source>
        <dbReference type="EMBL" id="MFC0557956.1"/>
    </source>
</evidence>
<comment type="caution">
    <text evidence="2">The sequence shown here is derived from an EMBL/GenBank/DDBJ whole genome shotgun (WGS) entry which is preliminary data.</text>
</comment>
<protein>
    <submittedName>
        <fullName evidence="2">Uncharacterized protein</fullName>
    </submittedName>
</protein>